<dbReference type="Pfam" id="PF13359">
    <property type="entry name" value="DDE_Tnp_4"/>
    <property type="match status" value="1"/>
</dbReference>
<evidence type="ECO:0000313" key="6">
    <source>
        <dbReference type="EMBL" id="KAG2370913.1"/>
    </source>
</evidence>
<gene>
    <name evidence="6" type="ORF">C9374_013748</name>
</gene>
<evidence type="ECO:0000259" key="5">
    <source>
        <dbReference type="Pfam" id="PF13613"/>
    </source>
</evidence>
<dbReference type="AlphaFoldDB" id="A0AA88G5X5"/>
<dbReference type="InterPro" id="IPR027805">
    <property type="entry name" value="Transposase_HTH_dom"/>
</dbReference>
<dbReference type="Proteomes" id="UP000816034">
    <property type="component" value="Unassembled WGS sequence"/>
</dbReference>
<dbReference type="InterPro" id="IPR027806">
    <property type="entry name" value="HARBI1_dom"/>
</dbReference>
<keyword evidence="7" id="KW-1185">Reference proteome</keyword>
<evidence type="ECO:0000313" key="7">
    <source>
        <dbReference type="Proteomes" id="UP000816034"/>
    </source>
</evidence>
<evidence type="ECO:0000259" key="4">
    <source>
        <dbReference type="Pfam" id="PF13359"/>
    </source>
</evidence>
<protein>
    <recommendedName>
        <fullName evidence="8">DDE Tnp4 domain-containing protein</fullName>
    </recommendedName>
</protein>
<keyword evidence="2" id="KW-0479">Metal-binding</keyword>
<evidence type="ECO:0008006" key="8">
    <source>
        <dbReference type="Google" id="ProtNLM"/>
    </source>
</evidence>
<comment type="caution">
    <text evidence="6">The sequence shown here is derived from an EMBL/GenBank/DDBJ whole genome shotgun (WGS) entry which is preliminary data.</text>
</comment>
<feature type="region of interest" description="Disordered" evidence="3">
    <location>
        <begin position="159"/>
        <end position="194"/>
    </location>
</feature>
<dbReference type="RefSeq" id="XP_044541777.1">
    <property type="nucleotide sequence ID" value="XM_044689659.1"/>
</dbReference>
<dbReference type="PANTHER" id="PTHR23080">
    <property type="entry name" value="THAP DOMAIN PROTEIN"/>
    <property type="match status" value="1"/>
</dbReference>
<name>A0AA88G5X5_NAELO</name>
<organism evidence="6 7">
    <name type="scientific">Naegleria lovaniensis</name>
    <name type="common">Amoeba</name>
    <dbReference type="NCBI Taxonomy" id="51637"/>
    <lineage>
        <taxon>Eukaryota</taxon>
        <taxon>Discoba</taxon>
        <taxon>Heterolobosea</taxon>
        <taxon>Tetramitia</taxon>
        <taxon>Eutetramitia</taxon>
        <taxon>Vahlkampfiidae</taxon>
        <taxon>Naegleria</taxon>
    </lineage>
</organism>
<accession>A0AA88G5X5</accession>
<reference evidence="6 7" key="1">
    <citation type="journal article" date="2018" name="BMC Genomics">
        <title>The genome of Naegleria lovaniensis, the basis for a comparative approach to unravel pathogenicity factors of the human pathogenic amoeba N. fowleri.</title>
        <authorList>
            <person name="Liechti N."/>
            <person name="Schurch N."/>
            <person name="Bruggmann R."/>
            <person name="Wittwer M."/>
        </authorList>
    </citation>
    <scope>NUCLEOTIDE SEQUENCE [LARGE SCALE GENOMIC DNA]</scope>
    <source>
        <strain evidence="6 7">ATCC 30569</strain>
    </source>
</reference>
<evidence type="ECO:0000256" key="1">
    <source>
        <dbReference type="ARBA" id="ARBA00001968"/>
    </source>
</evidence>
<feature type="compositionally biased region" description="Acidic residues" evidence="3">
    <location>
        <begin position="185"/>
        <end position="194"/>
    </location>
</feature>
<comment type="cofactor">
    <cofactor evidence="1">
        <name>a divalent metal cation</name>
        <dbReference type="ChEBI" id="CHEBI:60240"/>
    </cofactor>
</comment>
<feature type="domain" description="Transposase Helix-turn-helix" evidence="5">
    <location>
        <begin position="251"/>
        <end position="299"/>
    </location>
</feature>
<dbReference type="GO" id="GO:0046872">
    <property type="term" value="F:metal ion binding"/>
    <property type="evidence" value="ECO:0007669"/>
    <property type="project" value="UniProtKB-KW"/>
</dbReference>
<dbReference type="EMBL" id="PYSW02000074">
    <property type="protein sequence ID" value="KAG2370913.1"/>
    <property type="molecule type" value="Genomic_DNA"/>
</dbReference>
<dbReference type="GeneID" id="68106201"/>
<evidence type="ECO:0000256" key="2">
    <source>
        <dbReference type="ARBA" id="ARBA00022723"/>
    </source>
</evidence>
<proteinExistence type="predicted"/>
<sequence length="492" mass="56435">MSQTQSLGTFSEDVSPKLHPDKLSGKECICCTIRTAAKGFPKIYVGKYRTLILCKKSHALDNTENKRLAEMIDKINDEVISTNDSKQSILDGESDEENAIEDVMCSGCKNVDSSSMCGAVCKGTLYIKEKKGQTESNIFFCKGSHLIKYLVRHYCSHKSGKKKKTNPNSSVTNRSSKKRTKDQIIDESETDDECEHDVIETHTTPSNFTQYVIDCNVIHKITGICEKGFHELIQLRKQTRLNALGRPIEIPVEDEIMITLTHLRQYCTDQFLSCIFQIEKRAITAIRIRVLDWLYIELKRYICMQTLQFRMDNSEEYFKHLITIIIDGSEQPAFCCDSAILDFEFYSAKKNQHSITILMAMTPSGHIGYLSPCFPGRVNDNELFNKTSSHWLSEMDASEFIFGDSGFKGLPRVITPPDDPSLRKIFSSVRIRVENKFREIKIFKSCKERIRIKTQSKTEVLRIAHMRWVVVGAFCNLNWTRYSNKDFEMSCP</sequence>
<dbReference type="Pfam" id="PF13613">
    <property type="entry name" value="HTH_Tnp_4"/>
    <property type="match status" value="1"/>
</dbReference>
<feature type="domain" description="DDE Tnp4" evidence="4">
    <location>
        <begin position="327"/>
        <end position="457"/>
    </location>
</feature>
<evidence type="ECO:0000256" key="3">
    <source>
        <dbReference type="SAM" id="MobiDB-lite"/>
    </source>
</evidence>